<dbReference type="Pfam" id="PF02023">
    <property type="entry name" value="SCAN"/>
    <property type="match status" value="1"/>
</dbReference>
<dbReference type="InterPro" id="IPR038269">
    <property type="entry name" value="SCAN_sf"/>
</dbReference>
<dbReference type="GO" id="GO:0008270">
    <property type="term" value="F:zinc ion binding"/>
    <property type="evidence" value="ECO:0007669"/>
    <property type="project" value="InterPro"/>
</dbReference>
<reference evidence="2" key="1">
    <citation type="submission" date="2023-11" db="EMBL/GenBank/DDBJ databases">
        <title>Genome assemblies of two species of porcelain crab, Petrolisthes cinctipes and Petrolisthes manimaculis (Anomura: Porcellanidae).</title>
        <authorList>
            <person name="Angst P."/>
        </authorList>
    </citation>
    <scope>NUCLEOTIDE SEQUENCE</scope>
    <source>
        <strain evidence="2">PB745_02</strain>
        <tissue evidence="2">Gill</tissue>
    </source>
</reference>
<dbReference type="InterPro" id="IPR036875">
    <property type="entry name" value="Znf_CCHC_sf"/>
</dbReference>
<dbReference type="Proteomes" id="UP001292094">
    <property type="component" value="Unassembled WGS sequence"/>
</dbReference>
<dbReference type="InterPro" id="IPR003309">
    <property type="entry name" value="SCAN_dom"/>
</dbReference>
<accession>A0AAE1UI54</accession>
<protein>
    <recommendedName>
        <fullName evidence="1">SCAN box domain-containing protein</fullName>
    </recommendedName>
</protein>
<dbReference type="PANTHER" id="PTHR46888:SF13">
    <property type="entry name" value="RIBONUCLEASE H"/>
    <property type="match status" value="1"/>
</dbReference>
<dbReference type="GO" id="GO:0003676">
    <property type="term" value="F:nucleic acid binding"/>
    <property type="evidence" value="ECO:0007669"/>
    <property type="project" value="InterPro"/>
</dbReference>
<dbReference type="SUPFAM" id="SSF57756">
    <property type="entry name" value="Retrovirus zinc finger-like domains"/>
    <property type="match status" value="1"/>
</dbReference>
<dbReference type="SUPFAM" id="SSF47353">
    <property type="entry name" value="Retrovirus capsid dimerization domain-like"/>
    <property type="match status" value="1"/>
</dbReference>
<evidence type="ECO:0000313" key="3">
    <source>
        <dbReference type="Proteomes" id="UP001292094"/>
    </source>
</evidence>
<comment type="caution">
    <text evidence="2">The sequence shown here is derived from an EMBL/GenBank/DDBJ whole genome shotgun (WGS) entry which is preliminary data.</text>
</comment>
<name>A0AAE1UI54_9EUCA</name>
<dbReference type="Gene3D" id="1.10.4020.10">
    <property type="entry name" value="DNA breaking-rejoining enzymes"/>
    <property type="match status" value="1"/>
</dbReference>
<dbReference type="AlphaFoldDB" id="A0AAE1UI54"/>
<sequence>MKDTATTYFEFMTEKFKRFDQWLKKAEVVTFEELGKLVVLEEFIRRVPFEVKMHIADKEETDPIKVAKLADKYSLLNQWNPNRPRNQFNSSANNTSRFCSFCKKEGHTMRNCRNPKNRYSPINSRNVFEEYRNSKDNVEPPRKPMAHIVNVDFEDDPFAAFKTCGTIALTSNSPKAQAEDYCDKASNNSLVDFGSQSLSKENLIAAQTQDETLKFCRSQAVSTLQDVVKNPGFYYEDGVLMRLYRSPRLSSADVWANITQIFPRSVPTSTMKSSSSLVRISPRKTELMRQEVDYLLQNQLAIPSCSPWASPSILVPKEGGRPLPKPSLPRSLIFWGEVLRPYNTQQLGASYFQQTALLNCFCWDVINNKLV</sequence>
<gene>
    <name evidence="2" type="ORF">Pmani_004783</name>
</gene>
<organism evidence="2 3">
    <name type="scientific">Petrolisthes manimaculis</name>
    <dbReference type="NCBI Taxonomy" id="1843537"/>
    <lineage>
        <taxon>Eukaryota</taxon>
        <taxon>Metazoa</taxon>
        <taxon>Ecdysozoa</taxon>
        <taxon>Arthropoda</taxon>
        <taxon>Crustacea</taxon>
        <taxon>Multicrustacea</taxon>
        <taxon>Malacostraca</taxon>
        <taxon>Eumalacostraca</taxon>
        <taxon>Eucarida</taxon>
        <taxon>Decapoda</taxon>
        <taxon>Pleocyemata</taxon>
        <taxon>Anomura</taxon>
        <taxon>Galatheoidea</taxon>
        <taxon>Porcellanidae</taxon>
        <taxon>Petrolisthes</taxon>
    </lineage>
</organism>
<proteinExistence type="predicted"/>
<evidence type="ECO:0000313" key="2">
    <source>
        <dbReference type="EMBL" id="KAK4324572.1"/>
    </source>
</evidence>
<dbReference type="EMBL" id="JAWZYT010000349">
    <property type="protein sequence ID" value="KAK4324572.1"/>
    <property type="molecule type" value="Genomic_DNA"/>
</dbReference>
<dbReference type="InterPro" id="IPR043502">
    <property type="entry name" value="DNA/RNA_pol_sf"/>
</dbReference>
<feature type="domain" description="SCAN box" evidence="1">
    <location>
        <begin position="8"/>
        <end position="74"/>
    </location>
</feature>
<dbReference type="SUPFAM" id="SSF56672">
    <property type="entry name" value="DNA/RNA polymerases"/>
    <property type="match status" value="1"/>
</dbReference>
<dbReference type="PANTHER" id="PTHR46888">
    <property type="entry name" value="ZINC KNUCKLE DOMAINCONTAINING PROTEIN-RELATED"/>
    <property type="match status" value="1"/>
</dbReference>
<keyword evidence="3" id="KW-1185">Reference proteome</keyword>
<dbReference type="GO" id="GO:0071897">
    <property type="term" value="P:DNA biosynthetic process"/>
    <property type="evidence" value="ECO:0007669"/>
    <property type="project" value="UniProtKB-ARBA"/>
</dbReference>
<evidence type="ECO:0000259" key="1">
    <source>
        <dbReference type="Pfam" id="PF02023"/>
    </source>
</evidence>
<dbReference type="Gene3D" id="3.10.10.10">
    <property type="entry name" value="HIV Type 1 Reverse Transcriptase, subunit A, domain 1"/>
    <property type="match status" value="1"/>
</dbReference>